<dbReference type="RefSeq" id="XP_006816930.1">
    <property type="nucleotide sequence ID" value="XM_006816867.1"/>
</dbReference>
<feature type="domain" description="C2H2-type" evidence="8">
    <location>
        <begin position="482"/>
        <end position="509"/>
    </location>
</feature>
<feature type="domain" description="C2H2-type" evidence="8">
    <location>
        <begin position="264"/>
        <end position="292"/>
    </location>
</feature>
<feature type="domain" description="C2H2-type" evidence="8">
    <location>
        <begin position="685"/>
        <end position="714"/>
    </location>
</feature>
<dbReference type="Gene3D" id="3.30.160.60">
    <property type="entry name" value="Classic Zinc Finger"/>
    <property type="match status" value="7"/>
</dbReference>
<dbReference type="GeneID" id="102801975"/>
<keyword evidence="9" id="KW-1185">Reference proteome</keyword>
<dbReference type="PROSITE" id="PS00028">
    <property type="entry name" value="ZINC_FINGER_C2H2_1"/>
    <property type="match status" value="5"/>
</dbReference>
<keyword evidence="1" id="KW-0479">Metal-binding</keyword>
<feature type="domain" description="C2H2-type" evidence="8">
    <location>
        <begin position="715"/>
        <end position="742"/>
    </location>
</feature>
<accession>A0ABM0MA89</accession>
<dbReference type="Pfam" id="PF00096">
    <property type="entry name" value="zf-C2H2"/>
    <property type="match status" value="1"/>
</dbReference>
<evidence type="ECO:0000256" key="1">
    <source>
        <dbReference type="ARBA" id="ARBA00022723"/>
    </source>
</evidence>
<evidence type="ECO:0000313" key="10">
    <source>
        <dbReference type="RefSeq" id="XP_006816930.1"/>
    </source>
</evidence>
<keyword evidence="5" id="KW-0539">Nucleus</keyword>
<evidence type="ECO:0000313" key="9">
    <source>
        <dbReference type="Proteomes" id="UP000694865"/>
    </source>
</evidence>
<evidence type="ECO:0000256" key="5">
    <source>
        <dbReference type="ARBA" id="ARBA00023242"/>
    </source>
</evidence>
<feature type="compositionally biased region" description="Polar residues" evidence="7">
    <location>
        <begin position="346"/>
        <end position="361"/>
    </location>
</feature>
<evidence type="ECO:0000256" key="6">
    <source>
        <dbReference type="PROSITE-ProRule" id="PRU00042"/>
    </source>
</evidence>
<feature type="domain" description="C2H2-type" evidence="8">
    <location>
        <begin position="657"/>
        <end position="684"/>
    </location>
</feature>
<dbReference type="InterPro" id="IPR013087">
    <property type="entry name" value="Znf_C2H2_type"/>
</dbReference>
<evidence type="ECO:0000256" key="7">
    <source>
        <dbReference type="SAM" id="MobiDB-lite"/>
    </source>
</evidence>
<name>A0ABM0MA89_SACKO</name>
<feature type="compositionally biased region" description="Acidic residues" evidence="7">
    <location>
        <begin position="380"/>
        <end position="389"/>
    </location>
</feature>
<dbReference type="InterPro" id="IPR036236">
    <property type="entry name" value="Znf_C2H2_sf"/>
</dbReference>
<gene>
    <name evidence="10" type="primary">LOC102801975</name>
</gene>
<dbReference type="PANTHER" id="PTHR24377">
    <property type="entry name" value="IP01015P-RELATED"/>
    <property type="match status" value="1"/>
</dbReference>
<keyword evidence="4" id="KW-0862">Zinc</keyword>
<evidence type="ECO:0000256" key="2">
    <source>
        <dbReference type="ARBA" id="ARBA00022737"/>
    </source>
</evidence>
<feature type="region of interest" description="Disordered" evidence="7">
    <location>
        <begin position="231"/>
        <end position="256"/>
    </location>
</feature>
<sequence length="809" mass="92811">MELQELDKDQDTHLCLNCKTTIPGLLNYVKHKQQECSSLKKTPVSLSMDGPTIVSKNVSENAEFSHFGKKKSEKTKTTIQLYPPSTSLTEVGNIFESSSDEEVWGMNVDYVDDAEEERRSYGDSCDVRTGKNRDILEFVTKNTTGKKATEQNEIVEDSTNLRNCLKIEEDTVSDLCQNSKGEPLTLQYTDMHCATHTGLIKRKQDKPMKRKRNKSKRHRFKISQKFVNSIHDDPESCKKSPKSGLFKQKPKQMQKKITTAKDPFKCEYCTQSFIDMAGYMKHKENEHLDEVENGRSYGGMKLRRLKKKINKMDELTSVVYESEAMRERDTPGSDQETSAYMGALGLQSSKTQEKTQTSPKSNKSEDNKLVEDISKSIDEQNPENEESEMEVGTTQVGGKISSLIHCSECEYSSESIYSVQNHIKEKHDDDQMDSLLQWRQNEDVSKCDVCNSLILSCRLQHHYKSKIHRKRVLKQSGAGPLEKCTTCSKAFYLPEDVTIHMKQHVGKNVIKCLICKMKFRNKDELSTHQATDDHIQLQKWEAKSHELQVTSRKECMNKVTKLVMVDGKCRYRCNICQSVLGSKGVQAHIYSHTGDRPFKCPMCEQTYKLREDLNLHIKCHLGIKEKKCPHCDFSTVRSGCLKRHIDAIHNKGQEKNFICEICGARFYSSSLLKTHTQSHTGVRPFTCPYKGCIYAGRHKVELRYHMDTHTGERLFLCDMCGYGGKTKHALTKHRRTHSGEKPFKCDFTGCDYASTVCSHLKRHKRKHMGSKPYKCPYCEHRTANIENMHKHISKTNKHQGKKLLQLSVL</sequence>
<dbReference type="PROSITE" id="PS50157">
    <property type="entry name" value="ZINC_FINGER_C2H2_2"/>
    <property type="match status" value="7"/>
</dbReference>
<organism evidence="9 10">
    <name type="scientific">Saccoglossus kowalevskii</name>
    <name type="common">Acorn worm</name>
    <dbReference type="NCBI Taxonomy" id="10224"/>
    <lineage>
        <taxon>Eukaryota</taxon>
        <taxon>Metazoa</taxon>
        <taxon>Hemichordata</taxon>
        <taxon>Enteropneusta</taxon>
        <taxon>Harrimaniidae</taxon>
        <taxon>Saccoglossus</taxon>
    </lineage>
</organism>
<evidence type="ECO:0000256" key="4">
    <source>
        <dbReference type="ARBA" id="ARBA00022833"/>
    </source>
</evidence>
<dbReference type="InterPro" id="IPR050826">
    <property type="entry name" value="Krueppel_C2H2_ZnFinger"/>
</dbReference>
<feature type="region of interest" description="Disordered" evidence="7">
    <location>
        <begin position="345"/>
        <end position="369"/>
    </location>
</feature>
<feature type="domain" description="C2H2-type" evidence="8">
    <location>
        <begin position="598"/>
        <end position="625"/>
    </location>
</feature>
<protein>
    <submittedName>
        <fullName evidence="10">Zinc finger protein 782-like</fullName>
    </submittedName>
</protein>
<dbReference type="SUPFAM" id="SSF57667">
    <property type="entry name" value="beta-beta-alpha zinc fingers"/>
    <property type="match status" value="4"/>
</dbReference>
<feature type="domain" description="C2H2-type" evidence="8">
    <location>
        <begin position="743"/>
        <end position="772"/>
    </location>
</feature>
<evidence type="ECO:0000259" key="8">
    <source>
        <dbReference type="PROSITE" id="PS50157"/>
    </source>
</evidence>
<evidence type="ECO:0000256" key="3">
    <source>
        <dbReference type="ARBA" id="ARBA00022771"/>
    </source>
</evidence>
<keyword evidence="3 6" id="KW-0863">Zinc-finger</keyword>
<dbReference type="Proteomes" id="UP000694865">
    <property type="component" value="Unplaced"/>
</dbReference>
<dbReference type="SMART" id="SM00355">
    <property type="entry name" value="ZnF_C2H2"/>
    <property type="match status" value="13"/>
</dbReference>
<proteinExistence type="predicted"/>
<reference evidence="10" key="1">
    <citation type="submission" date="2025-08" db="UniProtKB">
        <authorList>
            <consortium name="RefSeq"/>
        </authorList>
    </citation>
    <scope>IDENTIFICATION</scope>
    <source>
        <tissue evidence="10">Testes</tissue>
    </source>
</reference>
<feature type="region of interest" description="Disordered" evidence="7">
    <location>
        <begin position="376"/>
        <end position="395"/>
    </location>
</feature>
<keyword evidence="2" id="KW-0677">Repeat</keyword>